<dbReference type="STRING" id="3750.A0A498HCH5"/>
<dbReference type="Proteomes" id="UP000290289">
    <property type="component" value="Chromosome 17"/>
</dbReference>
<protein>
    <recommendedName>
        <fullName evidence="3">DUF4219 domain-containing protein</fullName>
    </recommendedName>
</protein>
<dbReference type="PANTHER" id="PTHR47303:SF1">
    <property type="entry name" value="NF-KAPPA-B INHIBITOR BETA"/>
    <property type="match status" value="1"/>
</dbReference>
<organism evidence="4 5">
    <name type="scientific">Malus domestica</name>
    <name type="common">Apple</name>
    <name type="synonym">Pyrus malus</name>
    <dbReference type="NCBI Taxonomy" id="3750"/>
    <lineage>
        <taxon>Eukaryota</taxon>
        <taxon>Viridiplantae</taxon>
        <taxon>Streptophyta</taxon>
        <taxon>Embryophyta</taxon>
        <taxon>Tracheophyta</taxon>
        <taxon>Spermatophyta</taxon>
        <taxon>Magnoliopsida</taxon>
        <taxon>eudicotyledons</taxon>
        <taxon>Gunneridae</taxon>
        <taxon>Pentapetalae</taxon>
        <taxon>rosids</taxon>
        <taxon>fabids</taxon>
        <taxon>Rosales</taxon>
        <taxon>Rosaceae</taxon>
        <taxon>Amygdaloideae</taxon>
        <taxon>Maleae</taxon>
        <taxon>Malus</taxon>
    </lineage>
</organism>
<proteinExistence type="predicted"/>
<evidence type="ECO:0000256" key="2">
    <source>
        <dbReference type="SAM" id="Phobius"/>
    </source>
</evidence>
<keyword evidence="2" id="KW-0472">Membrane</keyword>
<keyword evidence="2" id="KW-1133">Transmembrane helix</keyword>
<sequence>MTDTVVPSPIVHELLNQNNYEDWSLRVKTYLLAKDLWDVVEATTEPPKREDGEVKFKAWSKSNAEALHSIQVSCGADTFSLIRGTSTAKVAWDILAEKLKPAEASQATGTGEISDDHTNNNSNIVEAEQENDAIEESSHEGDEDNHVNQTIKDFVRRGDWDAAMELLKRHPKAVTAIIGEDGTILHWAVFFKKVDIAKELVHLMRPKDLEIKNSIGLTALHLVITGIPESVELAKCMVEKNKKLLSIVFPPEKINPLMAAKTTPLLMAQDYEGGEKMAQYLYSVTPLETLNDSDCATLIIDGFRFKRFGKINIQMIIIISGALIFFGII</sequence>
<gene>
    <name evidence="4" type="ORF">DVH24_028141</name>
</gene>
<evidence type="ECO:0000313" key="5">
    <source>
        <dbReference type="Proteomes" id="UP000290289"/>
    </source>
</evidence>
<dbReference type="PANTHER" id="PTHR47303">
    <property type="match status" value="1"/>
</dbReference>
<keyword evidence="5" id="KW-1185">Reference proteome</keyword>
<comment type="caution">
    <text evidence="4">The sequence shown here is derived from an EMBL/GenBank/DDBJ whole genome shotgun (WGS) entry which is preliminary data.</text>
</comment>
<keyword evidence="2" id="KW-0812">Transmembrane</keyword>
<evidence type="ECO:0000259" key="3">
    <source>
        <dbReference type="Pfam" id="PF13961"/>
    </source>
</evidence>
<dbReference type="Pfam" id="PF13961">
    <property type="entry name" value="DUF4219"/>
    <property type="match status" value="1"/>
</dbReference>
<feature type="compositionally biased region" description="Basic and acidic residues" evidence="1">
    <location>
        <begin position="136"/>
        <end position="146"/>
    </location>
</feature>
<dbReference type="EMBL" id="RDQH01000343">
    <property type="protein sequence ID" value="RXH67994.1"/>
    <property type="molecule type" value="Genomic_DNA"/>
</dbReference>
<dbReference type="AlphaFoldDB" id="A0A498HCH5"/>
<evidence type="ECO:0000313" key="4">
    <source>
        <dbReference type="EMBL" id="RXH67994.1"/>
    </source>
</evidence>
<feature type="domain" description="DUF4219" evidence="3">
    <location>
        <begin position="15"/>
        <end position="41"/>
    </location>
</feature>
<reference evidence="4 5" key="1">
    <citation type="submission" date="2018-10" db="EMBL/GenBank/DDBJ databases">
        <title>A high-quality apple genome assembly.</title>
        <authorList>
            <person name="Hu J."/>
        </authorList>
    </citation>
    <scope>NUCLEOTIDE SEQUENCE [LARGE SCALE GENOMIC DNA]</scope>
    <source>
        <strain evidence="5">cv. HFTH1</strain>
        <tissue evidence="4">Young leaf</tissue>
    </source>
</reference>
<feature type="transmembrane region" description="Helical" evidence="2">
    <location>
        <begin position="311"/>
        <end position="328"/>
    </location>
</feature>
<dbReference type="SUPFAM" id="SSF48403">
    <property type="entry name" value="Ankyrin repeat"/>
    <property type="match status" value="1"/>
</dbReference>
<name>A0A498HCH5_MALDO</name>
<feature type="region of interest" description="Disordered" evidence="1">
    <location>
        <begin position="129"/>
        <end position="148"/>
    </location>
</feature>
<accession>A0A498HCH5</accession>
<evidence type="ECO:0000256" key="1">
    <source>
        <dbReference type="SAM" id="MobiDB-lite"/>
    </source>
</evidence>
<dbReference type="Gene3D" id="1.25.40.20">
    <property type="entry name" value="Ankyrin repeat-containing domain"/>
    <property type="match status" value="1"/>
</dbReference>
<dbReference type="InterPro" id="IPR036770">
    <property type="entry name" value="Ankyrin_rpt-contain_sf"/>
</dbReference>
<dbReference type="InterPro" id="IPR025314">
    <property type="entry name" value="DUF4219"/>
</dbReference>